<keyword evidence="2" id="KW-1185">Reference proteome</keyword>
<protein>
    <submittedName>
        <fullName evidence="1">Uncharacterized protein</fullName>
    </submittedName>
</protein>
<proteinExistence type="predicted"/>
<dbReference type="PANTHER" id="PTHR31751:SF42">
    <property type="entry name" value="PROTEIN CBG10204"/>
    <property type="match status" value="1"/>
</dbReference>
<gene>
    <name evidence="1" type="ORF">HPB52_019866</name>
</gene>
<dbReference type="VEuPathDB" id="VectorBase:RSAN_045752"/>
<evidence type="ECO:0000313" key="2">
    <source>
        <dbReference type="Proteomes" id="UP000821837"/>
    </source>
</evidence>
<dbReference type="Proteomes" id="UP000821837">
    <property type="component" value="Unassembled WGS sequence"/>
</dbReference>
<reference evidence="1" key="2">
    <citation type="submission" date="2021-09" db="EMBL/GenBank/DDBJ databases">
        <authorList>
            <person name="Jia N."/>
            <person name="Wang J."/>
            <person name="Shi W."/>
            <person name="Du L."/>
            <person name="Sun Y."/>
            <person name="Zhan W."/>
            <person name="Jiang J."/>
            <person name="Wang Q."/>
            <person name="Zhang B."/>
            <person name="Ji P."/>
            <person name="Sakyi L.B."/>
            <person name="Cui X."/>
            <person name="Yuan T."/>
            <person name="Jiang B."/>
            <person name="Yang W."/>
            <person name="Lam T.T.-Y."/>
            <person name="Chang Q."/>
            <person name="Ding S."/>
            <person name="Wang X."/>
            <person name="Zhu J."/>
            <person name="Ruan X."/>
            <person name="Zhao L."/>
            <person name="Wei J."/>
            <person name="Que T."/>
            <person name="Du C."/>
            <person name="Cheng J."/>
            <person name="Dai P."/>
            <person name="Han X."/>
            <person name="Huang E."/>
            <person name="Gao Y."/>
            <person name="Liu J."/>
            <person name="Shao H."/>
            <person name="Ye R."/>
            <person name="Li L."/>
            <person name="Wei W."/>
            <person name="Wang X."/>
            <person name="Wang C."/>
            <person name="Huo Q."/>
            <person name="Li W."/>
            <person name="Guo W."/>
            <person name="Chen H."/>
            <person name="Chen S."/>
            <person name="Zhou L."/>
            <person name="Zhou L."/>
            <person name="Ni X."/>
            <person name="Tian J."/>
            <person name="Zhou Y."/>
            <person name="Sheng Y."/>
            <person name="Liu T."/>
            <person name="Pan Y."/>
            <person name="Xia L."/>
            <person name="Li J."/>
            <person name="Zhao F."/>
            <person name="Cao W."/>
        </authorList>
    </citation>
    <scope>NUCLEOTIDE SEQUENCE</scope>
    <source>
        <strain evidence="1">Rsan-2018</strain>
        <tissue evidence="1">Larvae</tissue>
    </source>
</reference>
<evidence type="ECO:0000313" key="1">
    <source>
        <dbReference type="EMBL" id="KAH7944454.1"/>
    </source>
</evidence>
<reference evidence="1" key="1">
    <citation type="journal article" date="2020" name="Cell">
        <title>Large-Scale Comparative Analyses of Tick Genomes Elucidate Their Genetic Diversity and Vector Capacities.</title>
        <authorList>
            <consortium name="Tick Genome and Microbiome Consortium (TIGMIC)"/>
            <person name="Jia N."/>
            <person name="Wang J."/>
            <person name="Shi W."/>
            <person name="Du L."/>
            <person name="Sun Y."/>
            <person name="Zhan W."/>
            <person name="Jiang J.F."/>
            <person name="Wang Q."/>
            <person name="Zhang B."/>
            <person name="Ji P."/>
            <person name="Bell-Sakyi L."/>
            <person name="Cui X.M."/>
            <person name="Yuan T.T."/>
            <person name="Jiang B.G."/>
            <person name="Yang W.F."/>
            <person name="Lam T.T."/>
            <person name="Chang Q.C."/>
            <person name="Ding S.J."/>
            <person name="Wang X.J."/>
            <person name="Zhu J.G."/>
            <person name="Ruan X.D."/>
            <person name="Zhao L."/>
            <person name="Wei J.T."/>
            <person name="Ye R.Z."/>
            <person name="Que T.C."/>
            <person name="Du C.H."/>
            <person name="Zhou Y.H."/>
            <person name="Cheng J.X."/>
            <person name="Dai P.F."/>
            <person name="Guo W.B."/>
            <person name="Han X.H."/>
            <person name="Huang E.J."/>
            <person name="Li L.F."/>
            <person name="Wei W."/>
            <person name="Gao Y.C."/>
            <person name="Liu J.Z."/>
            <person name="Shao H.Z."/>
            <person name="Wang X."/>
            <person name="Wang C.C."/>
            <person name="Yang T.C."/>
            <person name="Huo Q.B."/>
            <person name="Li W."/>
            <person name="Chen H.Y."/>
            <person name="Chen S.E."/>
            <person name="Zhou L.G."/>
            <person name="Ni X.B."/>
            <person name="Tian J.H."/>
            <person name="Sheng Y."/>
            <person name="Liu T."/>
            <person name="Pan Y.S."/>
            <person name="Xia L.Y."/>
            <person name="Li J."/>
            <person name="Zhao F."/>
            <person name="Cao W.C."/>
        </authorList>
    </citation>
    <scope>NUCLEOTIDE SEQUENCE</scope>
    <source>
        <strain evidence="1">Rsan-2018</strain>
    </source>
</reference>
<comment type="caution">
    <text evidence="1">The sequence shown here is derived from an EMBL/GenBank/DDBJ whole genome shotgun (WGS) entry which is preliminary data.</text>
</comment>
<dbReference type="EMBL" id="JABSTV010001253">
    <property type="protein sequence ID" value="KAH7944454.1"/>
    <property type="molecule type" value="Genomic_DNA"/>
</dbReference>
<sequence>MVWTKHQNSLFESVAGKPLRLAGDGRADSPGHSAKYGTYSLIDIDRNKVLHVETVQSNETGGSSQMELEGLKRSLQIFEANGLIIDLMVTDRHTQIKAFAAKEGNFEHNYDCWHIGKCYIKELMESTVEICRRAGSLKEASLQANVIMPPTLSSEFEHEDKDSLIAKRRARFNRKCMWT</sequence>
<accession>A0A9D4SRX6</accession>
<dbReference type="AlphaFoldDB" id="A0A9D4SRX6"/>
<dbReference type="PANTHER" id="PTHR31751">
    <property type="entry name" value="SI:CH211-108C17.2-RELATED-RELATED"/>
    <property type="match status" value="1"/>
</dbReference>
<name>A0A9D4SRX6_RHISA</name>
<organism evidence="1 2">
    <name type="scientific">Rhipicephalus sanguineus</name>
    <name type="common">Brown dog tick</name>
    <name type="synonym">Ixodes sanguineus</name>
    <dbReference type="NCBI Taxonomy" id="34632"/>
    <lineage>
        <taxon>Eukaryota</taxon>
        <taxon>Metazoa</taxon>
        <taxon>Ecdysozoa</taxon>
        <taxon>Arthropoda</taxon>
        <taxon>Chelicerata</taxon>
        <taxon>Arachnida</taxon>
        <taxon>Acari</taxon>
        <taxon>Parasitiformes</taxon>
        <taxon>Ixodida</taxon>
        <taxon>Ixodoidea</taxon>
        <taxon>Ixodidae</taxon>
        <taxon>Rhipicephalinae</taxon>
        <taxon>Rhipicephalus</taxon>
        <taxon>Rhipicephalus</taxon>
    </lineage>
</organism>